<name>A0A6A5X1N0_9PLEO</name>
<evidence type="ECO:0000313" key="2">
    <source>
        <dbReference type="EMBL" id="KAF2007021.1"/>
    </source>
</evidence>
<protein>
    <submittedName>
        <fullName evidence="2">Uncharacterized protein</fullName>
    </submittedName>
</protein>
<feature type="compositionally biased region" description="Basic and acidic residues" evidence="1">
    <location>
        <begin position="78"/>
        <end position="93"/>
    </location>
</feature>
<feature type="compositionally biased region" description="Low complexity" evidence="1">
    <location>
        <begin position="296"/>
        <end position="308"/>
    </location>
</feature>
<organism evidence="2 3">
    <name type="scientific">Amniculicola lignicola CBS 123094</name>
    <dbReference type="NCBI Taxonomy" id="1392246"/>
    <lineage>
        <taxon>Eukaryota</taxon>
        <taxon>Fungi</taxon>
        <taxon>Dikarya</taxon>
        <taxon>Ascomycota</taxon>
        <taxon>Pezizomycotina</taxon>
        <taxon>Dothideomycetes</taxon>
        <taxon>Pleosporomycetidae</taxon>
        <taxon>Pleosporales</taxon>
        <taxon>Amniculicolaceae</taxon>
        <taxon>Amniculicola</taxon>
    </lineage>
</organism>
<proteinExistence type="predicted"/>
<feature type="compositionally biased region" description="Basic residues" evidence="1">
    <location>
        <begin position="15"/>
        <end position="33"/>
    </location>
</feature>
<accession>A0A6A5X1N0</accession>
<reference evidence="2" key="1">
    <citation type="journal article" date="2020" name="Stud. Mycol.">
        <title>101 Dothideomycetes genomes: a test case for predicting lifestyles and emergence of pathogens.</title>
        <authorList>
            <person name="Haridas S."/>
            <person name="Albert R."/>
            <person name="Binder M."/>
            <person name="Bloem J."/>
            <person name="Labutti K."/>
            <person name="Salamov A."/>
            <person name="Andreopoulos B."/>
            <person name="Baker S."/>
            <person name="Barry K."/>
            <person name="Bills G."/>
            <person name="Bluhm B."/>
            <person name="Cannon C."/>
            <person name="Castanera R."/>
            <person name="Culley D."/>
            <person name="Daum C."/>
            <person name="Ezra D."/>
            <person name="Gonzalez J."/>
            <person name="Henrissat B."/>
            <person name="Kuo A."/>
            <person name="Liang C."/>
            <person name="Lipzen A."/>
            <person name="Lutzoni F."/>
            <person name="Magnuson J."/>
            <person name="Mondo S."/>
            <person name="Nolan M."/>
            <person name="Ohm R."/>
            <person name="Pangilinan J."/>
            <person name="Park H.-J."/>
            <person name="Ramirez L."/>
            <person name="Alfaro M."/>
            <person name="Sun H."/>
            <person name="Tritt A."/>
            <person name="Yoshinaga Y."/>
            <person name="Zwiers L.-H."/>
            <person name="Turgeon B."/>
            <person name="Goodwin S."/>
            <person name="Spatafora J."/>
            <person name="Crous P."/>
            <person name="Grigoriev I."/>
        </authorList>
    </citation>
    <scope>NUCLEOTIDE SEQUENCE</scope>
    <source>
        <strain evidence="2">CBS 123094</strain>
    </source>
</reference>
<dbReference type="AlphaFoldDB" id="A0A6A5X1N0"/>
<sequence length="452" mass="51002">MGQKHSKPETDKPSFHRLFHCFSNKRPKSRSKSTSRMDGSTTDHTRPSNGPRMGRTKANSHKARRQRHHSHRQPRKLALRENDHVLDRRDPLREGGLGAAEAGLGSSIRTKRYAERSTAVQERKTSRPCPKPTQQEEVKMSERQHQTENRHQTRDECILNTHRKSIIHTAQPPPPPTHPFETSSSLLVSYDDRESRLSSLTTHLITNKFSDHTIIADSVDSRVWWRPFSPPTMSMEEGISWGTRTASPPPSDDFRSITSAFVREQVREVLSRAYNFNGPRWTMSEVDTEEGKEDTPWNSPSPSVSPSPTFDPQRTISNTSTPQTEEPTAQDCHSPPPSPSPSPYSSSPNPSTLTDSTFLLPPAPLPNWSIIGNHPLDTPSASPCPSLSSLYERSYDRYQRLDRGPTTQVRNGGNETFSRVPLGVVFDGEGEEYNGARLRKRAGMQFLIRFIL</sequence>
<gene>
    <name evidence="2" type="ORF">P154DRAFT_569721</name>
</gene>
<dbReference type="EMBL" id="ML977558">
    <property type="protein sequence ID" value="KAF2007021.1"/>
    <property type="molecule type" value="Genomic_DNA"/>
</dbReference>
<feature type="region of interest" description="Disordered" evidence="1">
    <location>
        <begin position="284"/>
        <end position="358"/>
    </location>
</feature>
<evidence type="ECO:0000313" key="3">
    <source>
        <dbReference type="Proteomes" id="UP000799779"/>
    </source>
</evidence>
<evidence type="ECO:0000256" key="1">
    <source>
        <dbReference type="SAM" id="MobiDB-lite"/>
    </source>
</evidence>
<keyword evidence="3" id="KW-1185">Reference proteome</keyword>
<feature type="compositionally biased region" description="Basic and acidic residues" evidence="1">
    <location>
        <begin position="134"/>
        <end position="153"/>
    </location>
</feature>
<feature type="compositionally biased region" description="Polar residues" evidence="1">
    <location>
        <begin position="310"/>
        <end position="327"/>
    </location>
</feature>
<feature type="region of interest" description="Disordered" evidence="1">
    <location>
        <begin position="1"/>
        <end position="153"/>
    </location>
</feature>
<dbReference type="Proteomes" id="UP000799779">
    <property type="component" value="Unassembled WGS sequence"/>
</dbReference>
<feature type="compositionally biased region" description="Basic and acidic residues" evidence="1">
    <location>
        <begin position="1"/>
        <end position="14"/>
    </location>
</feature>
<feature type="compositionally biased region" description="Basic residues" evidence="1">
    <location>
        <begin position="54"/>
        <end position="77"/>
    </location>
</feature>